<dbReference type="Proteomes" id="UP000217209">
    <property type="component" value="Chromosome"/>
</dbReference>
<evidence type="ECO:0000256" key="4">
    <source>
        <dbReference type="ARBA" id="ARBA00022989"/>
    </source>
</evidence>
<organism evidence="7 8">
    <name type="scientific">Corynebacterium glaucum</name>
    <dbReference type="NCBI Taxonomy" id="187491"/>
    <lineage>
        <taxon>Bacteria</taxon>
        <taxon>Bacillati</taxon>
        <taxon>Actinomycetota</taxon>
        <taxon>Actinomycetes</taxon>
        <taxon>Mycobacteriales</taxon>
        <taxon>Corynebacteriaceae</taxon>
        <taxon>Corynebacterium</taxon>
    </lineage>
</organism>
<proteinExistence type="predicted"/>
<feature type="transmembrane region" description="Helical" evidence="6">
    <location>
        <begin position="303"/>
        <end position="325"/>
    </location>
</feature>
<dbReference type="PANTHER" id="PTHR30213">
    <property type="entry name" value="INNER MEMBRANE PROTEIN YHJD"/>
    <property type="match status" value="1"/>
</dbReference>
<dbReference type="PANTHER" id="PTHR30213:SF0">
    <property type="entry name" value="UPF0761 MEMBRANE PROTEIN YIHY"/>
    <property type="match status" value="1"/>
</dbReference>
<dbReference type="OrthoDB" id="9781030at2"/>
<dbReference type="InterPro" id="IPR017039">
    <property type="entry name" value="Virul_fac_BrkB"/>
</dbReference>
<comment type="subcellular location">
    <subcellularLocation>
        <location evidence="1">Cell membrane</location>
        <topology evidence="1">Multi-pass membrane protein</topology>
    </subcellularLocation>
</comment>
<dbReference type="Pfam" id="PF03631">
    <property type="entry name" value="Virul_fac_BrkB"/>
    <property type="match status" value="1"/>
</dbReference>
<protein>
    <submittedName>
        <fullName evidence="7">Ribonuclease BN-like family protein</fullName>
    </submittedName>
</protein>
<keyword evidence="5 6" id="KW-0472">Membrane</keyword>
<evidence type="ECO:0000313" key="8">
    <source>
        <dbReference type="Proteomes" id="UP000217209"/>
    </source>
</evidence>
<evidence type="ECO:0000256" key="5">
    <source>
        <dbReference type="ARBA" id="ARBA00023136"/>
    </source>
</evidence>
<feature type="transmembrane region" description="Helical" evidence="6">
    <location>
        <begin position="178"/>
        <end position="203"/>
    </location>
</feature>
<keyword evidence="4 6" id="KW-1133">Transmembrane helix</keyword>
<accession>A0A1Q2HVC8</accession>
<keyword evidence="2" id="KW-1003">Cell membrane</keyword>
<dbReference type="EMBL" id="CP019688">
    <property type="protein sequence ID" value="AQQ14785.1"/>
    <property type="molecule type" value="Genomic_DNA"/>
</dbReference>
<dbReference type="AlphaFoldDB" id="A0A1Q2HVC8"/>
<feature type="transmembrane region" description="Helical" evidence="6">
    <location>
        <begin position="235"/>
        <end position="257"/>
    </location>
</feature>
<dbReference type="GO" id="GO:0005886">
    <property type="term" value="C:plasma membrane"/>
    <property type="evidence" value="ECO:0007669"/>
    <property type="project" value="UniProtKB-SubCell"/>
</dbReference>
<feature type="transmembrane region" description="Helical" evidence="6">
    <location>
        <begin position="269"/>
        <end position="291"/>
    </location>
</feature>
<feature type="transmembrane region" description="Helical" evidence="6">
    <location>
        <begin position="136"/>
        <end position="157"/>
    </location>
</feature>
<keyword evidence="3 6" id="KW-0812">Transmembrane</keyword>
<evidence type="ECO:0000256" key="6">
    <source>
        <dbReference type="SAM" id="Phobius"/>
    </source>
</evidence>
<gene>
    <name evidence="7" type="ORF">CGLAU_04045</name>
</gene>
<feature type="transmembrane region" description="Helical" evidence="6">
    <location>
        <begin position="74"/>
        <end position="97"/>
    </location>
</feature>
<dbReference type="RefSeq" id="WP_095659576.1">
    <property type="nucleotide sequence ID" value="NZ_CP019688.1"/>
</dbReference>
<evidence type="ECO:0000256" key="1">
    <source>
        <dbReference type="ARBA" id="ARBA00004651"/>
    </source>
</evidence>
<evidence type="ECO:0000313" key="7">
    <source>
        <dbReference type="EMBL" id="AQQ14785.1"/>
    </source>
</evidence>
<dbReference type="KEGG" id="cgv:CGLAU_04045"/>
<reference evidence="7 8" key="1">
    <citation type="submission" date="2016-12" db="EMBL/GenBank/DDBJ databases">
        <authorList>
            <person name="Song W.-J."/>
            <person name="Kurnit D.M."/>
        </authorList>
    </citation>
    <scope>NUCLEOTIDE SEQUENCE [LARGE SCALE GENOMIC DNA]</scope>
    <source>
        <strain evidence="7 8">DSM 30827</strain>
    </source>
</reference>
<name>A0A1Q2HVC8_9CORY</name>
<evidence type="ECO:0000256" key="2">
    <source>
        <dbReference type="ARBA" id="ARBA00022475"/>
    </source>
</evidence>
<keyword evidence="8" id="KW-1185">Reference proteome</keyword>
<sequence>MTQDVDKHELAQGTSHRAQMILPYGTGELRVAQPREEEPLRRGNRLTKPGWKLVLKRCLIDWGTDAMVDRGATLTYYSVLSLAPMLLAAYSIITLLLPRDEAAAESLMTGLVKEYVPAELQDQALELVLNIIGTPAQSTIALTISVIISLLSASAYVRSFSRNANLIYGRTEGRNIVITWLTMWLITLVMVVGAVLILMGMFLTESIVTAVLGPLAAPLKLEDTLEYLTSIFLPVWAYARVPVIIVAAIALISVLYFLAPNVKPGRFRLLTVGSTLALIVIATIWSLFSWYLSAIGVRSPYGAFGTVLAVLGLLWVMNIVLLEGVKIDAEILRAKELQAGLDSGHLIQAPPRSNDAAKWRLQTLAWADKTVAEIQARRQDEERE</sequence>
<evidence type="ECO:0000256" key="3">
    <source>
        <dbReference type="ARBA" id="ARBA00022692"/>
    </source>
</evidence>